<dbReference type="AlphaFoldDB" id="A0AAE8SJX2"/>
<evidence type="ECO:0000313" key="1">
    <source>
        <dbReference type="EMBL" id="SPJ79731.1"/>
    </source>
</evidence>
<reference evidence="1" key="1">
    <citation type="submission" date="2018-03" db="EMBL/GenBank/DDBJ databases">
        <authorList>
            <person name="Guldener U."/>
        </authorList>
    </citation>
    <scope>NUCLEOTIDE SEQUENCE</scope>
</reference>
<organism evidence="1 2">
    <name type="scientific">Fusarium torulosum</name>
    <dbReference type="NCBI Taxonomy" id="33205"/>
    <lineage>
        <taxon>Eukaryota</taxon>
        <taxon>Fungi</taxon>
        <taxon>Dikarya</taxon>
        <taxon>Ascomycota</taxon>
        <taxon>Pezizomycotina</taxon>
        <taxon>Sordariomycetes</taxon>
        <taxon>Hypocreomycetidae</taxon>
        <taxon>Hypocreales</taxon>
        <taxon>Nectriaceae</taxon>
        <taxon>Fusarium</taxon>
    </lineage>
</organism>
<accession>A0AAE8SJX2</accession>
<keyword evidence="2" id="KW-1185">Reference proteome</keyword>
<sequence length="35" mass="4037">MSIKYCQLFVGKSHYIESSHKIENHLKSPLSEQSS</sequence>
<proteinExistence type="predicted"/>
<name>A0AAE8SJX2_9HYPO</name>
<dbReference type="Proteomes" id="UP001187734">
    <property type="component" value="Unassembled WGS sequence"/>
</dbReference>
<dbReference type="EMBL" id="ONZP01000278">
    <property type="protein sequence ID" value="SPJ79731.1"/>
    <property type="molecule type" value="Genomic_DNA"/>
</dbReference>
<comment type="caution">
    <text evidence="1">The sequence shown here is derived from an EMBL/GenBank/DDBJ whole genome shotgun (WGS) entry which is preliminary data.</text>
</comment>
<protein>
    <submittedName>
        <fullName evidence="1">Uncharacterized protein</fullName>
    </submittedName>
</protein>
<evidence type="ECO:0000313" key="2">
    <source>
        <dbReference type="Proteomes" id="UP001187734"/>
    </source>
</evidence>
<gene>
    <name evidence="1" type="ORF">FTOL_08122</name>
</gene>